<reference evidence="1" key="1">
    <citation type="journal article" date="2014" name="Int. J. Syst. Evol. Microbiol.">
        <title>Complete genome sequence of Corynebacterium casei LMG S-19264T (=DSM 44701T), isolated from a smear-ripened cheese.</title>
        <authorList>
            <consortium name="US DOE Joint Genome Institute (JGI-PGF)"/>
            <person name="Walter F."/>
            <person name="Albersmeier A."/>
            <person name="Kalinowski J."/>
            <person name="Ruckert C."/>
        </authorList>
    </citation>
    <scope>NUCLEOTIDE SEQUENCE</scope>
    <source>
        <strain evidence="1">CGMCC 1.15725</strain>
    </source>
</reference>
<name>A0A8J2YY66_9PROT</name>
<evidence type="ECO:0000313" key="2">
    <source>
        <dbReference type="Proteomes" id="UP000646365"/>
    </source>
</evidence>
<protein>
    <recommendedName>
        <fullName evidence="3">Bacteriocin-protection protein</fullName>
    </recommendedName>
</protein>
<dbReference type="RefSeq" id="WP_189051128.1">
    <property type="nucleotide sequence ID" value="NZ_BMJQ01000016.1"/>
</dbReference>
<sequence length="198" mass="21603">MATLALPLLTFPDARAFQAWLAAQPDDASGAWLQFAKQGAPEATISKSDAIDCALAHGWIDGQLGSVDEHYFKTRFTPRKPKSAWSQMNRERAERLIAAGRMTPRGLAEVDRAKADGRWAAAYAPPAQAAPDADLAAALDAAPAARQLFDTLDSANRYAVLYRVHQARTPEQRAAKIADLVAKLARGETFHPRRTRRG</sequence>
<dbReference type="AlphaFoldDB" id="A0A8J2YY66"/>
<proteinExistence type="predicted"/>
<dbReference type="Pfam" id="PF13376">
    <property type="entry name" value="OmdA"/>
    <property type="match status" value="1"/>
</dbReference>
<evidence type="ECO:0000313" key="1">
    <source>
        <dbReference type="EMBL" id="GGF39525.1"/>
    </source>
</evidence>
<gene>
    <name evidence="1" type="ORF">GCM10011611_52430</name>
</gene>
<organism evidence="1 2">
    <name type="scientific">Aliidongia dinghuensis</name>
    <dbReference type="NCBI Taxonomy" id="1867774"/>
    <lineage>
        <taxon>Bacteria</taxon>
        <taxon>Pseudomonadati</taxon>
        <taxon>Pseudomonadota</taxon>
        <taxon>Alphaproteobacteria</taxon>
        <taxon>Rhodospirillales</taxon>
        <taxon>Dongiaceae</taxon>
        <taxon>Aliidongia</taxon>
    </lineage>
</organism>
<evidence type="ECO:0008006" key="3">
    <source>
        <dbReference type="Google" id="ProtNLM"/>
    </source>
</evidence>
<dbReference type="EMBL" id="BMJQ01000016">
    <property type="protein sequence ID" value="GGF39525.1"/>
    <property type="molecule type" value="Genomic_DNA"/>
</dbReference>
<reference evidence="1" key="2">
    <citation type="submission" date="2020-09" db="EMBL/GenBank/DDBJ databases">
        <authorList>
            <person name="Sun Q."/>
            <person name="Zhou Y."/>
        </authorList>
    </citation>
    <scope>NUCLEOTIDE SEQUENCE</scope>
    <source>
        <strain evidence="1">CGMCC 1.15725</strain>
    </source>
</reference>
<keyword evidence="2" id="KW-1185">Reference proteome</keyword>
<accession>A0A8J2YY66</accession>
<comment type="caution">
    <text evidence="1">The sequence shown here is derived from an EMBL/GenBank/DDBJ whole genome shotgun (WGS) entry which is preliminary data.</text>
</comment>
<dbReference type="Proteomes" id="UP000646365">
    <property type="component" value="Unassembled WGS sequence"/>
</dbReference>